<feature type="domain" description="FtsK" evidence="12">
    <location>
        <begin position="818"/>
        <end position="1009"/>
    </location>
</feature>
<keyword evidence="7 11" id="KW-1133">Transmembrane helix</keyword>
<evidence type="ECO:0000256" key="9">
    <source>
        <dbReference type="PROSITE-ProRule" id="PRU00289"/>
    </source>
</evidence>
<reference evidence="13 14" key="1">
    <citation type="submission" date="2024-09" db="EMBL/GenBank/DDBJ databases">
        <authorList>
            <person name="Sun Q."/>
            <person name="Mori K."/>
        </authorList>
    </citation>
    <scope>NUCLEOTIDE SEQUENCE [LARGE SCALE GENOMIC DNA]</scope>
    <source>
        <strain evidence="13 14">TBRC 7907</strain>
    </source>
</reference>
<feature type="binding site" evidence="9">
    <location>
        <begin position="481"/>
        <end position="488"/>
    </location>
    <ligand>
        <name>ATP</name>
        <dbReference type="ChEBI" id="CHEBI:30616"/>
    </ligand>
</feature>
<dbReference type="Proteomes" id="UP001589693">
    <property type="component" value="Unassembled WGS sequence"/>
</dbReference>
<dbReference type="InterPro" id="IPR023837">
    <property type="entry name" value="EccCb-like_Actinobacteria"/>
</dbReference>
<keyword evidence="2" id="KW-1003">Cell membrane</keyword>
<evidence type="ECO:0000256" key="4">
    <source>
        <dbReference type="ARBA" id="ARBA00022737"/>
    </source>
</evidence>
<dbReference type="NCBIfam" id="TIGR03925">
    <property type="entry name" value="T7SS_EccC_b"/>
    <property type="match status" value="1"/>
</dbReference>
<sequence>MATIIVRRPERRAAPELPSGEVVLESPPENPPPGSKNWGRAMMILPMLAGTAGMALLIGAGGNRGPLMYVAGGLYGTAALGMVLYQILSQQGQGASKQEMAQNRRSYMRKLSKQRAQVRDTIERQRQAMFYRHPNPDRLWSTVQSARLWERRPVDWDFSVVRIGLGHQALATPLVPPETKPVDELEPLSAMALSKFVSRYSTVPDLPIAVALRGFSRIYVTGADEDKRAFARAVVAQLSAFHAPGDILIAFCVRPEDRPLWEWAKWLPHSLHASKLDAVGQIRLVASAVTALEAMLDDVLANRPRFNPGAAPMEGSAQLVVFIDGGNTLSSEHLMIEGGVEGVTVFNLSDTPPRVLDSTTLVLTIAEDGTMGSRTMDGEAAIGTADALSAEEMLGLARGLAPLRLSALSTGDQPLSSSLELTELLGLGDPFAIDPTQTWTTRSNRDRLRVPIGLTADGRPMELDLKESAQDGMGPHGLLVGATGSGKSELLRTLVLALAVTHDPEILNFVLTDFKGGATFTKLDRLPHTSAVITNLEDELHLVDRMLDAIQGELLRRQELLRKAGNYANQRDYEKARTAGAPLDPLPALLVIVDEFSELLTARPDFIDMFVQIGRVGRSLGVHLLLASQRLEEGRLRGLDSHLSYRIGLRTFSAMESRAVLGVPDAHQLPRAPGNGLLRTGTEDLARFRAAYVSGVHHKGGQKLVDDEGREIDPVQDYSTRYLQPRLAEKPAEVKKPEPAEDALGETLLDVLVDRMAGKGRPAHQVWLPPLDEPPTLDQLVGPLVVDPDRGLTSQDEGVRGALRAVAGIIDRPADQRRDPYWLELTGAGGHIAVAGASHSGKSTVLRSIVASLALTHTPREVQFLCLDFGGGGMTALRNLAHVSAVATRRDGNVVRRSIAEAQNLLAEREQRFAELGIDGMATYRQMLRAGRFPEDRFGDLFLVIDGWTTIRTEFENQEPALAELVNRGLAFGVHLVIACNRWMDLRMNLRDMFGTKIELRLGDSIDSVVGRRQAAAVPEQTPGRGLAPDGMHFLGAVPRIDGKETAEDLASGMANLVETVNAAWRGERAPAVRLLPSDLPYSSLPLAETVGKRGIPIGIAESDLQPVYLDFEAEPHLVLFGDVECGKSSFLRALATGIMGRYNPSQAQIALVDFRRSLLGLVPEEYLIANTSNQGAVQELVKLTIDVMTKRLPKADVTPEQLRKRNWWSGPELFILVDDFDLVAPSSHQNPLAPLLEFLTQGRDIGLHIVVTRRSGGASRAMYDPVIARIRDLASPGIMMSGRPDEGALLGNIRPQPLPPGRGWLANRNGNQLIQLGHLPAVDQEG</sequence>
<dbReference type="PANTHER" id="PTHR22683:SF1">
    <property type="entry name" value="TYPE VII SECRETION SYSTEM PROTEIN ESSC"/>
    <property type="match status" value="1"/>
</dbReference>
<evidence type="ECO:0000313" key="13">
    <source>
        <dbReference type="EMBL" id="MFB9908543.1"/>
    </source>
</evidence>
<feature type="binding site" evidence="9">
    <location>
        <begin position="1122"/>
        <end position="1129"/>
    </location>
    <ligand>
        <name>ATP</name>
        <dbReference type="ChEBI" id="CHEBI:30616"/>
    </ligand>
</feature>
<dbReference type="InterPro" id="IPR027417">
    <property type="entry name" value="P-loop_NTPase"/>
</dbReference>
<dbReference type="SUPFAM" id="SSF52540">
    <property type="entry name" value="P-loop containing nucleoside triphosphate hydrolases"/>
    <property type="match status" value="3"/>
</dbReference>
<evidence type="ECO:0000313" key="14">
    <source>
        <dbReference type="Proteomes" id="UP001589693"/>
    </source>
</evidence>
<organism evidence="13 14">
    <name type="scientific">Allokutzneria oryzae</name>
    <dbReference type="NCBI Taxonomy" id="1378989"/>
    <lineage>
        <taxon>Bacteria</taxon>
        <taxon>Bacillati</taxon>
        <taxon>Actinomycetota</taxon>
        <taxon>Actinomycetes</taxon>
        <taxon>Pseudonocardiales</taxon>
        <taxon>Pseudonocardiaceae</taxon>
        <taxon>Allokutzneria</taxon>
    </lineage>
</organism>
<comment type="subcellular location">
    <subcellularLocation>
        <location evidence="1">Cell membrane</location>
        <topology evidence="1">Multi-pass membrane protein</topology>
    </subcellularLocation>
</comment>
<dbReference type="InterPro" id="IPR003593">
    <property type="entry name" value="AAA+_ATPase"/>
</dbReference>
<name>A0ABV6A5U7_9PSEU</name>
<evidence type="ECO:0000256" key="6">
    <source>
        <dbReference type="ARBA" id="ARBA00022840"/>
    </source>
</evidence>
<feature type="region of interest" description="Disordered" evidence="10">
    <location>
        <begin position="17"/>
        <end position="37"/>
    </location>
</feature>
<dbReference type="NCBIfam" id="TIGR03924">
    <property type="entry name" value="T7SS_EccC_a"/>
    <property type="match status" value="1"/>
</dbReference>
<dbReference type="EMBL" id="JBHLZU010000027">
    <property type="protein sequence ID" value="MFB9908543.1"/>
    <property type="molecule type" value="Genomic_DNA"/>
</dbReference>
<keyword evidence="5 9" id="KW-0547">Nucleotide-binding</keyword>
<proteinExistence type="predicted"/>
<keyword evidence="4" id="KW-0677">Repeat</keyword>
<evidence type="ECO:0000256" key="10">
    <source>
        <dbReference type="SAM" id="MobiDB-lite"/>
    </source>
</evidence>
<evidence type="ECO:0000256" key="7">
    <source>
        <dbReference type="ARBA" id="ARBA00022989"/>
    </source>
</evidence>
<gene>
    <name evidence="13" type="primary">eccCa</name>
    <name evidence="13" type="ORF">ACFFQA_31795</name>
</gene>
<evidence type="ECO:0000256" key="5">
    <source>
        <dbReference type="ARBA" id="ARBA00022741"/>
    </source>
</evidence>
<evidence type="ECO:0000256" key="2">
    <source>
        <dbReference type="ARBA" id="ARBA00022475"/>
    </source>
</evidence>
<keyword evidence="6 9" id="KW-0067">ATP-binding</keyword>
<protein>
    <submittedName>
        <fullName evidence="13">Type VII secretion protein EccCa</fullName>
    </submittedName>
</protein>
<evidence type="ECO:0000256" key="3">
    <source>
        <dbReference type="ARBA" id="ARBA00022692"/>
    </source>
</evidence>
<dbReference type="Pfam" id="PF01580">
    <property type="entry name" value="FtsK_SpoIIIE"/>
    <property type="match status" value="2"/>
</dbReference>
<keyword evidence="3 11" id="KW-0812">Transmembrane</keyword>
<keyword evidence="8 11" id="KW-0472">Membrane</keyword>
<feature type="transmembrane region" description="Helical" evidence="11">
    <location>
        <begin position="67"/>
        <end position="88"/>
    </location>
</feature>
<dbReference type="RefSeq" id="WP_377860345.1">
    <property type="nucleotide sequence ID" value="NZ_JBHLZU010000027.1"/>
</dbReference>
<feature type="domain" description="FtsK" evidence="12">
    <location>
        <begin position="1105"/>
        <end position="1290"/>
    </location>
</feature>
<dbReference type="InterPro" id="IPR023836">
    <property type="entry name" value="EccCa-like_Actinobacteria"/>
</dbReference>
<feature type="domain" description="FtsK" evidence="12">
    <location>
        <begin position="458"/>
        <end position="658"/>
    </location>
</feature>
<dbReference type="PANTHER" id="PTHR22683">
    <property type="entry name" value="SPORULATION PROTEIN RELATED"/>
    <property type="match status" value="1"/>
</dbReference>
<evidence type="ECO:0000256" key="1">
    <source>
        <dbReference type="ARBA" id="ARBA00004651"/>
    </source>
</evidence>
<accession>A0ABV6A5U7</accession>
<feature type="binding site" evidence="9">
    <location>
        <begin position="836"/>
        <end position="843"/>
    </location>
    <ligand>
        <name>ATP</name>
        <dbReference type="ChEBI" id="CHEBI:30616"/>
    </ligand>
</feature>
<comment type="caution">
    <text evidence="13">The sequence shown here is derived from an EMBL/GenBank/DDBJ whole genome shotgun (WGS) entry which is preliminary data.</text>
</comment>
<dbReference type="InterPro" id="IPR002543">
    <property type="entry name" value="FtsK_dom"/>
</dbReference>
<evidence type="ECO:0000256" key="8">
    <source>
        <dbReference type="ARBA" id="ARBA00023136"/>
    </source>
</evidence>
<dbReference type="SMART" id="SM00382">
    <property type="entry name" value="AAA"/>
    <property type="match status" value="3"/>
</dbReference>
<keyword evidence="14" id="KW-1185">Reference proteome</keyword>
<evidence type="ECO:0000256" key="11">
    <source>
        <dbReference type="SAM" id="Phobius"/>
    </source>
</evidence>
<feature type="transmembrane region" description="Helical" evidence="11">
    <location>
        <begin position="38"/>
        <end position="60"/>
    </location>
</feature>
<evidence type="ECO:0000259" key="12">
    <source>
        <dbReference type="PROSITE" id="PS50901"/>
    </source>
</evidence>
<dbReference type="Gene3D" id="3.40.50.300">
    <property type="entry name" value="P-loop containing nucleotide triphosphate hydrolases"/>
    <property type="match status" value="3"/>
</dbReference>
<dbReference type="InterPro" id="IPR050206">
    <property type="entry name" value="FtsK/SpoIIIE/SftA"/>
</dbReference>
<dbReference type="PROSITE" id="PS50901">
    <property type="entry name" value="FTSK"/>
    <property type="match status" value="3"/>
</dbReference>